<dbReference type="GO" id="GO:0006208">
    <property type="term" value="P:pyrimidine nucleobase catabolic process"/>
    <property type="evidence" value="ECO:0007669"/>
    <property type="project" value="TreeGrafter"/>
</dbReference>
<dbReference type="Gene3D" id="2.30.110.10">
    <property type="entry name" value="Electron Transport, Fmn-binding Protein, Chain A"/>
    <property type="match status" value="1"/>
</dbReference>
<dbReference type="EMBL" id="FPJG01000006">
    <property type="protein sequence ID" value="SFW81415.1"/>
    <property type="molecule type" value="Genomic_DNA"/>
</dbReference>
<evidence type="ECO:0000256" key="1">
    <source>
        <dbReference type="ARBA" id="ARBA00023002"/>
    </source>
</evidence>
<dbReference type="AlphaFoldDB" id="A0A1K1SBI5"/>
<protein>
    <submittedName>
        <fullName evidence="3">NADH-FMN oxidoreductase RutF, flavin reductase (DIM6/NTAB) family</fullName>
    </submittedName>
</protein>
<evidence type="ECO:0000313" key="4">
    <source>
        <dbReference type="Proteomes" id="UP000182740"/>
    </source>
</evidence>
<keyword evidence="4" id="KW-1185">Reference proteome</keyword>
<gene>
    <name evidence="3" type="ORF">SAMN04489730_5177</name>
</gene>
<evidence type="ECO:0000313" key="3">
    <source>
        <dbReference type="EMBL" id="SFW81415.1"/>
    </source>
</evidence>
<dbReference type="GO" id="GO:0010181">
    <property type="term" value="F:FMN binding"/>
    <property type="evidence" value="ECO:0007669"/>
    <property type="project" value="InterPro"/>
</dbReference>
<dbReference type="InterPro" id="IPR050268">
    <property type="entry name" value="NADH-dep_flavin_reductase"/>
</dbReference>
<dbReference type="Proteomes" id="UP000182740">
    <property type="component" value="Unassembled WGS sequence"/>
</dbReference>
<dbReference type="Pfam" id="PF01613">
    <property type="entry name" value="Flavin_Reduct"/>
    <property type="match status" value="1"/>
</dbReference>
<dbReference type="InterPro" id="IPR012349">
    <property type="entry name" value="Split_barrel_FMN-bd"/>
</dbReference>
<organism evidence="3 4">
    <name type="scientific">Amycolatopsis australiensis</name>
    <dbReference type="NCBI Taxonomy" id="546364"/>
    <lineage>
        <taxon>Bacteria</taxon>
        <taxon>Bacillati</taxon>
        <taxon>Actinomycetota</taxon>
        <taxon>Actinomycetes</taxon>
        <taxon>Pseudonocardiales</taxon>
        <taxon>Pseudonocardiaceae</taxon>
        <taxon>Amycolatopsis</taxon>
    </lineage>
</organism>
<dbReference type="InterPro" id="IPR002563">
    <property type="entry name" value="Flavin_Rdtase-like_dom"/>
</dbReference>
<sequence>MTAPAGLTGDQLAHRSLMAQWPTGATIVSTSDGEGPAGCTVSAMMSLSDTPPLVVVSLLARGATLAAIRRAGRFAITVLSSAQARLCADFARLPVTERFSATDLREVDGLPLPTGGVAALTCELADELPYADHVLLVGAPTWTEIREDRDPLVVHRRELKAVR</sequence>
<feature type="domain" description="Flavin reductase like" evidence="2">
    <location>
        <begin position="18"/>
        <end position="161"/>
    </location>
</feature>
<reference evidence="4" key="1">
    <citation type="submission" date="2016-11" db="EMBL/GenBank/DDBJ databases">
        <authorList>
            <person name="Varghese N."/>
            <person name="Submissions S."/>
        </authorList>
    </citation>
    <scope>NUCLEOTIDE SEQUENCE [LARGE SCALE GENOMIC DNA]</scope>
    <source>
        <strain evidence="4">DSM 44671</strain>
    </source>
</reference>
<dbReference type="SUPFAM" id="SSF50475">
    <property type="entry name" value="FMN-binding split barrel"/>
    <property type="match status" value="1"/>
</dbReference>
<accession>A0A1K1SBI5</accession>
<dbReference type="PANTHER" id="PTHR30466:SF1">
    <property type="entry name" value="FMN REDUCTASE (NADH) RUTF"/>
    <property type="match status" value="1"/>
</dbReference>
<keyword evidence="1" id="KW-0560">Oxidoreductase</keyword>
<evidence type="ECO:0000259" key="2">
    <source>
        <dbReference type="SMART" id="SM00903"/>
    </source>
</evidence>
<dbReference type="PANTHER" id="PTHR30466">
    <property type="entry name" value="FLAVIN REDUCTASE"/>
    <property type="match status" value="1"/>
</dbReference>
<dbReference type="STRING" id="546364.SAMN04489730_5177"/>
<name>A0A1K1SBI5_9PSEU</name>
<dbReference type="SMART" id="SM00903">
    <property type="entry name" value="Flavin_Reduct"/>
    <property type="match status" value="1"/>
</dbReference>
<proteinExistence type="predicted"/>
<dbReference type="GO" id="GO:0042602">
    <property type="term" value="F:riboflavin reductase (NADPH) activity"/>
    <property type="evidence" value="ECO:0007669"/>
    <property type="project" value="TreeGrafter"/>
</dbReference>